<organism evidence="2 3">
    <name type="scientific">Murinocardiopsis flavida</name>
    <dbReference type="NCBI Taxonomy" id="645275"/>
    <lineage>
        <taxon>Bacteria</taxon>
        <taxon>Bacillati</taxon>
        <taxon>Actinomycetota</taxon>
        <taxon>Actinomycetes</taxon>
        <taxon>Streptosporangiales</taxon>
        <taxon>Nocardiopsidaceae</taxon>
        <taxon>Murinocardiopsis</taxon>
    </lineage>
</organism>
<comment type="caution">
    <text evidence="2">The sequence shown here is derived from an EMBL/GenBank/DDBJ whole genome shotgun (WGS) entry which is preliminary data.</text>
</comment>
<evidence type="ECO:0000313" key="2">
    <source>
        <dbReference type="EMBL" id="PSK95643.1"/>
    </source>
</evidence>
<keyword evidence="1" id="KW-1133">Transmembrane helix</keyword>
<proteinExistence type="predicted"/>
<sequence>MINRSLSPVSPVPAAVIAVIAWLASAFLLVGPLPAVGLYFGECRTMLDPGIEGWCARGQVTQLMYAGIALLVAVPATAMWVYRALWRAVMRRDQAN</sequence>
<feature type="transmembrane region" description="Helical" evidence="1">
    <location>
        <begin position="60"/>
        <end position="82"/>
    </location>
</feature>
<reference evidence="2 3" key="1">
    <citation type="submission" date="2018-03" db="EMBL/GenBank/DDBJ databases">
        <title>Genomic Encyclopedia of Archaeal and Bacterial Type Strains, Phase II (KMG-II): from individual species to whole genera.</title>
        <authorList>
            <person name="Goeker M."/>
        </authorList>
    </citation>
    <scope>NUCLEOTIDE SEQUENCE [LARGE SCALE GENOMIC DNA]</scope>
    <source>
        <strain evidence="2 3">DSM 45312</strain>
    </source>
</reference>
<dbReference type="AlphaFoldDB" id="A0A2P8DEK0"/>
<accession>A0A2P8DEK0</accession>
<keyword evidence="1" id="KW-0812">Transmembrane</keyword>
<feature type="transmembrane region" description="Helical" evidence="1">
    <location>
        <begin position="12"/>
        <end position="40"/>
    </location>
</feature>
<evidence type="ECO:0000313" key="3">
    <source>
        <dbReference type="Proteomes" id="UP000240542"/>
    </source>
</evidence>
<gene>
    <name evidence="2" type="ORF">CLV63_11476</name>
</gene>
<dbReference type="EMBL" id="PYGA01000014">
    <property type="protein sequence ID" value="PSK95643.1"/>
    <property type="molecule type" value="Genomic_DNA"/>
</dbReference>
<name>A0A2P8DEK0_9ACTN</name>
<keyword evidence="3" id="KW-1185">Reference proteome</keyword>
<keyword evidence="1" id="KW-0472">Membrane</keyword>
<protein>
    <submittedName>
        <fullName evidence="2">Uncharacterized protein</fullName>
    </submittedName>
</protein>
<dbReference type="Proteomes" id="UP000240542">
    <property type="component" value="Unassembled WGS sequence"/>
</dbReference>
<evidence type="ECO:0000256" key="1">
    <source>
        <dbReference type="SAM" id="Phobius"/>
    </source>
</evidence>